<dbReference type="SUPFAM" id="SSF52833">
    <property type="entry name" value="Thioredoxin-like"/>
    <property type="match status" value="1"/>
</dbReference>
<dbReference type="NCBIfam" id="TIGR01617">
    <property type="entry name" value="arsC_related"/>
    <property type="match status" value="1"/>
</dbReference>
<dbReference type="Proteomes" id="UP000830925">
    <property type="component" value="Chromosome"/>
</dbReference>
<dbReference type="Gene3D" id="3.40.30.10">
    <property type="entry name" value="Glutaredoxin"/>
    <property type="match status" value="1"/>
</dbReference>
<organism evidence="3 4">
    <name type="scientific">Alcaligenes faecalis</name>
    <dbReference type="NCBI Taxonomy" id="511"/>
    <lineage>
        <taxon>Bacteria</taxon>
        <taxon>Pseudomonadati</taxon>
        <taxon>Pseudomonadota</taxon>
        <taxon>Betaproteobacteria</taxon>
        <taxon>Burkholderiales</taxon>
        <taxon>Alcaligenaceae</taxon>
        <taxon>Alcaligenes</taxon>
    </lineage>
</organism>
<name>A0AAE9HH50_ALCFA</name>
<dbReference type="PANTHER" id="PTHR30041:SF8">
    <property type="entry name" value="PROTEIN YFFB"/>
    <property type="match status" value="1"/>
</dbReference>
<comment type="similarity">
    <text evidence="1 2">Belongs to the ArsC family.</text>
</comment>
<evidence type="ECO:0000313" key="3">
    <source>
        <dbReference type="EMBL" id="UPL23382.1"/>
    </source>
</evidence>
<dbReference type="EMBL" id="CP095873">
    <property type="protein sequence ID" value="UPL23382.1"/>
    <property type="molecule type" value="Genomic_DNA"/>
</dbReference>
<dbReference type="PROSITE" id="PS51353">
    <property type="entry name" value="ARSC"/>
    <property type="match status" value="1"/>
</dbReference>
<dbReference type="AlphaFoldDB" id="A0AAE9HH50"/>
<accession>A0AAE9HH50</accession>
<reference evidence="3" key="1">
    <citation type="submission" date="2022-04" db="EMBL/GenBank/DDBJ databases">
        <title>Genomic mining of Alcaligenes faecalis D334 producing ectoin and derivatives.</title>
        <authorList>
            <person name="Doan V.T."/>
            <person name="Quach N.T."/>
            <person name="Vu T.-H.-N."/>
            <person name="Phi Q.-T."/>
        </authorList>
    </citation>
    <scope>NUCLEOTIDE SEQUENCE</scope>
    <source>
        <strain evidence="3">D334</strain>
    </source>
</reference>
<dbReference type="InterPro" id="IPR006660">
    <property type="entry name" value="Arsenate_reductase-like"/>
</dbReference>
<dbReference type="Pfam" id="PF03960">
    <property type="entry name" value="ArsC"/>
    <property type="match status" value="1"/>
</dbReference>
<protein>
    <submittedName>
        <fullName evidence="3">Spx/MgsR family RNA polymerase-binding regulatory protein</fullName>
    </submittedName>
</protein>
<sequence>MAVFTMYGLKNCSTCQKAIAWFEQNGLPLNFVDYREHPLEAARLQQWAQELGGWPKLVNRASMTWRNLPAERKEPQDDAQWLALIAEFPALVRRPLLITPEGEVSVGFNEGKFAARFLK</sequence>
<dbReference type="InterPro" id="IPR006504">
    <property type="entry name" value="Tscrpt_reg_Spx/MgsR"/>
</dbReference>
<dbReference type="InterPro" id="IPR036249">
    <property type="entry name" value="Thioredoxin-like_sf"/>
</dbReference>
<dbReference type="PANTHER" id="PTHR30041">
    <property type="entry name" value="ARSENATE REDUCTASE"/>
    <property type="match status" value="1"/>
</dbReference>
<evidence type="ECO:0000256" key="2">
    <source>
        <dbReference type="PROSITE-ProRule" id="PRU01282"/>
    </source>
</evidence>
<evidence type="ECO:0000256" key="1">
    <source>
        <dbReference type="ARBA" id="ARBA00007198"/>
    </source>
</evidence>
<proteinExistence type="inferred from homology"/>
<evidence type="ECO:0000313" key="4">
    <source>
        <dbReference type="Proteomes" id="UP000830925"/>
    </source>
</evidence>
<gene>
    <name evidence="3" type="ORF">MXF72_13190</name>
</gene>